<evidence type="ECO:0000313" key="2">
    <source>
        <dbReference type="Proteomes" id="UP000064967"/>
    </source>
</evidence>
<dbReference type="AlphaFoldDB" id="A0A0K1PQH5"/>
<organism evidence="1 2">
    <name type="scientific">Labilithrix luteola</name>
    <dbReference type="NCBI Taxonomy" id="1391654"/>
    <lineage>
        <taxon>Bacteria</taxon>
        <taxon>Pseudomonadati</taxon>
        <taxon>Myxococcota</taxon>
        <taxon>Polyangia</taxon>
        <taxon>Polyangiales</taxon>
        <taxon>Labilitrichaceae</taxon>
        <taxon>Labilithrix</taxon>
    </lineage>
</organism>
<dbReference type="SUPFAM" id="SSF52467">
    <property type="entry name" value="DHS-like NAD/FAD-binding domain"/>
    <property type="match status" value="1"/>
</dbReference>
<keyword evidence="2" id="KW-1185">Reference proteome</keyword>
<dbReference type="KEGG" id="llu:AKJ09_02436"/>
<name>A0A0K1PQH5_9BACT</name>
<accession>A0A0K1PQH5</accession>
<evidence type="ECO:0000313" key="1">
    <source>
        <dbReference type="EMBL" id="AKU95772.1"/>
    </source>
</evidence>
<reference evidence="1 2" key="1">
    <citation type="submission" date="2015-08" db="EMBL/GenBank/DDBJ databases">
        <authorList>
            <person name="Babu N.S."/>
            <person name="Beckwith C.J."/>
            <person name="Beseler K.G."/>
            <person name="Brison A."/>
            <person name="Carone J.V."/>
            <person name="Caskin T.P."/>
            <person name="Diamond M."/>
            <person name="Durham M.E."/>
            <person name="Foxe J.M."/>
            <person name="Go M."/>
            <person name="Henderson B.A."/>
            <person name="Jones I.B."/>
            <person name="McGettigan J.A."/>
            <person name="Micheletti S.J."/>
            <person name="Nasrallah M.E."/>
            <person name="Ortiz D."/>
            <person name="Piller C.R."/>
            <person name="Privatt S.R."/>
            <person name="Schneider S.L."/>
            <person name="Sharp S."/>
            <person name="Smith T.C."/>
            <person name="Stanton J.D."/>
            <person name="Ullery H.E."/>
            <person name="Wilson R.J."/>
            <person name="Serrano M.G."/>
            <person name="Buck G."/>
            <person name="Lee V."/>
            <person name="Wang Y."/>
            <person name="Carvalho R."/>
            <person name="Voegtly L."/>
            <person name="Shi R."/>
            <person name="Duckworth R."/>
            <person name="Johnson A."/>
            <person name="Loviza R."/>
            <person name="Walstead R."/>
            <person name="Shah Z."/>
            <person name="Kiflezghi M."/>
            <person name="Wade K."/>
            <person name="Ball S.L."/>
            <person name="Bradley K.W."/>
            <person name="Asai D.J."/>
            <person name="Bowman C.A."/>
            <person name="Russell D.A."/>
            <person name="Pope W.H."/>
            <person name="Jacobs-Sera D."/>
            <person name="Hendrix R.W."/>
            <person name="Hatfull G.F."/>
        </authorList>
    </citation>
    <scope>NUCLEOTIDE SEQUENCE [LARGE SCALE GENOMIC DNA]</scope>
    <source>
        <strain evidence="1 2">DSM 27648</strain>
    </source>
</reference>
<dbReference type="EMBL" id="CP012333">
    <property type="protein sequence ID" value="AKU95772.1"/>
    <property type="molecule type" value="Genomic_DNA"/>
</dbReference>
<protein>
    <submittedName>
        <fullName evidence="1">USG protein</fullName>
    </submittedName>
</protein>
<dbReference type="InterPro" id="IPR027417">
    <property type="entry name" value="P-loop_NTPase"/>
</dbReference>
<gene>
    <name evidence="1" type="ORF">AKJ09_02436</name>
</gene>
<dbReference type="InterPro" id="IPR029035">
    <property type="entry name" value="DHS-like_NAD/FAD-binding_dom"/>
</dbReference>
<dbReference type="SUPFAM" id="SSF52540">
    <property type="entry name" value="P-loop containing nucleoside triphosphate hydrolases"/>
    <property type="match status" value="1"/>
</dbReference>
<dbReference type="Pfam" id="PF13289">
    <property type="entry name" value="SIR2_2"/>
    <property type="match status" value="1"/>
</dbReference>
<sequence>MLAQDDAVIFVGAGISMWSGLPSWPDLIGELAEFLESEGLPADSVRREKSRGDLLQAASLGFDLLTKPQTGQFLRRSCRYGIARPHEIHRKIIGLGPRCFITTNYDNLLEIALQTWLPDRPVRGPITNRQLMEIADIVQARSLDFVFKPHGDIQDVESVILTREQYRALLPGGDRHAALESLKMLMATRPVVYLGFSLRDPNFYFIRDLLANTFKGGTRDHYAVMPDTATDEERFWRRNYGIHLVSYPTECGQHGALLKVLDELAPSSSVCASVALDATLSPEELLRLARYADGLTRAPRVEREFPLRVHAHRVAWSRGKTSVDFCHEGQLSETFLVDGPPRAALVGPPGAGKTYALRRAVASLAEQLHDACLAEPLASSSVIVPVYVDLKFYRGDLEQQIEEALPPRLSLDRLSRTCRLKFFVDSFNELPREYLDSGVCVSNIANVLDRYPSATVVLGSRSAYGFDRLDFPTYDLDRIDAEFVSATLNRLGLSLEGDFGRLRESFSRSRFILI</sequence>
<proteinExistence type="predicted"/>
<dbReference type="Gene3D" id="3.40.50.300">
    <property type="entry name" value="P-loop containing nucleotide triphosphate hydrolases"/>
    <property type="match status" value="1"/>
</dbReference>
<dbReference type="STRING" id="1391654.AKJ09_02436"/>
<dbReference type="Proteomes" id="UP000064967">
    <property type="component" value="Chromosome"/>
</dbReference>